<evidence type="ECO:0000313" key="25">
    <source>
        <dbReference type="Proteomes" id="UP000007267"/>
    </source>
</evidence>
<evidence type="ECO:0000256" key="12">
    <source>
        <dbReference type="ARBA" id="ARBA00022807"/>
    </source>
</evidence>
<dbReference type="SUPFAM" id="SSF57850">
    <property type="entry name" value="RING/U-box"/>
    <property type="match status" value="1"/>
</dbReference>
<sequence>MDRCKHVGRLRLAQDHSILNPQKWHCKDCNTTESIWACLKCSHVACGRYIEEHALKHFEETKHPLAMEVHDLYVFCYLCEDYVLNDNPEGDLKLLRSSLSAIRIQKHDPSSARSGRTLRSMALGEDVYSHQRTPPGQPQMLTALWHRRQSLLAKALRTWFDKSSRGRLKLEQKKQMEELERKKEAARQRRQEMKRRLLEELANTPPRKSARLLSHVHRENLIPRKFREIAVSSPTSRRVQSSKFKQFYSIRRKPLMTPGVTGLRNLGNTCYMNSILQVLSHLQKFRECFLTLDLCETEELLAKTVNGKSRMSGKLANGSAANESGKNDKMGSYGRQSLPIGLNGGSSISRSLELIQPKEPSSKHISLCHELHTLFRVMWSGKWALVSPFAMLHSVWSLIPAFRGYDQQDAQEFLCELLDKVQQELESEGTKRRILIPFSQRKLTKQVLKVVNTIFHGQLLSQVTCITCNYKSNTIEPFWDLSLEFPERYHSIEKGIVPVNQTECMLTEMLAKFTETEALEGRIYACDQCNSKRRKSSPKPLVLSEAKKQLMIYRLPQVLRLHLKRFRWSGRNHREKIGVHVLFDQVLNMEPYCCRDSLSSLDKETFVYDLSAVVMHHGKGFGSGHYTAYCYNTEGGFWVHCNDSKLNVCSVEEVCKTQAYILFYTQRTVQGNAGISETQLQAQVPSKNSDKDRRLTFP</sequence>
<dbReference type="KEGG" id="pss:102445177"/>
<evidence type="ECO:0000256" key="17">
    <source>
        <dbReference type="ARBA" id="ARBA00065368"/>
    </source>
</evidence>
<feature type="coiled-coil region" evidence="20">
    <location>
        <begin position="169"/>
        <end position="203"/>
    </location>
</feature>
<comment type="subunit">
    <text evidence="17">Component of a complex with RUVBL1 and PSMC5. Interacts with centrins CETN1, CETN2 and CETN3.</text>
</comment>
<dbReference type="EC" id="3.4.19.12" evidence="19"/>
<dbReference type="GO" id="GO:0008270">
    <property type="term" value="F:zinc ion binding"/>
    <property type="evidence" value="ECO:0007669"/>
    <property type="project" value="UniProtKB-KW"/>
</dbReference>
<evidence type="ECO:0000256" key="8">
    <source>
        <dbReference type="ARBA" id="ARBA00022723"/>
    </source>
</evidence>
<dbReference type="GO" id="GO:0004843">
    <property type="term" value="F:cysteine-type deubiquitinase activity"/>
    <property type="evidence" value="ECO:0007669"/>
    <property type="project" value="UniProtKB-UniRule"/>
</dbReference>
<evidence type="ECO:0000256" key="3">
    <source>
        <dbReference type="ARBA" id="ARBA00004496"/>
    </source>
</evidence>
<keyword evidence="12 19" id="KW-0788">Thiol protease</keyword>
<proteinExistence type="inferred from homology"/>
<evidence type="ECO:0000256" key="20">
    <source>
        <dbReference type="SAM" id="Coils"/>
    </source>
</evidence>
<dbReference type="RefSeq" id="XP_006130485.1">
    <property type="nucleotide sequence ID" value="XM_006130423.3"/>
</dbReference>
<keyword evidence="20" id="KW-0175">Coiled coil</keyword>
<evidence type="ECO:0000256" key="15">
    <source>
        <dbReference type="ARBA" id="ARBA00023187"/>
    </source>
</evidence>
<dbReference type="MEROPS" id="C19.073"/>
<keyword evidence="14" id="KW-0156">Chromatin regulator</keyword>
<dbReference type="GO" id="GO:0005634">
    <property type="term" value="C:nucleus"/>
    <property type="evidence" value="ECO:0007669"/>
    <property type="project" value="UniProtKB-SubCell"/>
</dbReference>
<dbReference type="Pfam" id="PF00443">
    <property type="entry name" value="UCH"/>
    <property type="match status" value="1"/>
</dbReference>
<dbReference type="GO" id="GO:0005737">
    <property type="term" value="C:cytoplasm"/>
    <property type="evidence" value="ECO:0007669"/>
    <property type="project" value="UniProtKB-SubCell"/>
</dbReference>
<keyword evidence="6" id="KW-0507">mRNA processing</keyword>
<evidence type="ECO:0000256" key="4">
    <source>
        <dbReference type="ARBA" id="ARBA00009085"/>
    </source>
</evidence>
<dbReference type="GO" id="GO:0004197">
    <property type="term" value="F:cysteine-type endopeptidase activity"/>
    <property type="evidence" value="ECO:0007669"/>
    <property type="project" value="Ensembl"/>
</dbReference>
<dbReference type="InterPro" id="IPR028889">
    <property type="entry name" value="USP"/>
</dbReference>
<gene>
    <name evidence="24" type="primary">USP49</name>
</gene>
<evidence type="ECO:0000256" key="7">
    <source>
        <dbReference type="ARBA" id="ARBA00022670"/>
    </source>
</evidence>
<dbReference type="PANTHER" id="PTHR21646:SF7">
    <property type="entry name" value="UBIQUITIN CARBOXYL-TERMINAL HYDROLASE 49"/>
    <property type="match status" value="1"/>
</dbReference>
<keyword evidence="15" id="KW-0508">mRNA splicing</keyword>
<dbReference type="FunFam" id="3.90.70.10:FF:000028">
    <property type="entry name" value="Ubiquitinyl hydrolase 1"/>
    <property type="match status" value="1"/>
</dbReference>
<dbReference type="FunFam" id="3.30.40.10:FF:000067">
    <property type="entry name" value="Ubiquitinyl hydrolase 1"/>
    <property type="match status" value="1"/>
</dbReference>
<dbReference type="CTD" id="25862"/>
<keyword evidence="5" id="KW-0963">Cytoplasm</keyword>
<reference evidence="24" key="3">
    <citation type="submission" date="2025-08" db="UniProtKB">
        <authorList>
            <consortium name="Ensembl"/>
        </authorList>
    </citation>
    <scope>IDENTIFICATION</scope>
</reference>
<dbReference type="GO" id="GO:0042393">
    <property type="term" value="F:histone binding"/>
    <property type="evidence" value="ECO:0007669"/>
    <property type="project" value="Ensembl"/>
</dbReference>
<evidence type="ECO:0000256" key="16">
    <source>
        <dbReference type="ARBA" id="ARBA00023242"/>
    </source>
</evidence>
<dbReference type="InterPro" id="IPR018200">
    <property type="entry name" value="USP_CS"/>
</dbReference>
<dbReference type="OrthoDB" id="21192at2759"/>
<evidence type="ECO:0000256" key="10">
    <source>
        <dbReference type="ARBA" id="ARBA00022786"/>
    </source>
</evidence>
<dbReference type="InterPro" id="IPR038765">
    <property type="entry name" value="Papain-like_cys_pep_sf"/>
</dbReference>
<dbReference type="GO" id="GO:0051898">
    <property type="term" value="P:negative regulation of phosphatidylinositol 3-kinase/protein kinase B signal transduction"/>
    <property type="evidence" value="ECO:0007669"/>
    <property type="project" value="Ensembl"/>
</dbReference>
<dbReference type="PROSITE" id="PS50271">
    <property type="entry name" value="ZF_UBP"/>
    <property type="match status" value="1"/>
</dbReference>
<dbReference type="Gene3D" id="3.90.70.10">
    <property type="entry name" value="Cysteine proteinases"/>
    <property type="match status" value="1"/>
</dbReference>
<evidence type="ECO:0000256" key="13">
    <source>
        <dbReference type="ARBA" id="ARBA00022833"/>
    </source>
</evidence>
<feature type="domain" description="USP" evidence="22">
    <location>
        <begin position="261"/>
        <end position="667"/>
    </location>
</feature>
<dbReference type="SMART" id="SM00290">
    <property type="entry name" value="ZnF_UBP"/>
    <property type="match status" value="1"/>
</dbReference>
<reference evidence="25" key="1">
    <citation type="submission" date="2011-10" db="EMBL/GenBank/DDBJ databases">
        <authorList>
            <consortium name="Soft-shell Turtle Genome Consortium"/>
        </authorList>
    </citation>
    <scope>NUCLEOTIDE SEQUENCE [LARGE SCALE GENOMIC DNA]</scope>
    <source>
        <strain evidence="25">Daiwa-1</strain>
    </source>
</reference>
<evidence type="ECO:0000259" key="23">
    <source>
        <dbReference type="PROSITE" id="PS50271"/>
    </source>
</evidence>
<feature type="region of interest" description="Disordered" evidence="21">
    <location>
        <begin position="312"/>
        <end position="332"/>
    </location>
</feature>
<dbReference type="Proteomes" id="UP000007267">
    <property type="component" value="Unassembled WGS sequence"/>
</dbReference>
<evidence type="ECO:0000313" key="24">
    <source>
        <dbReference type="Ensembl" id="ENSPSIP00000009707.1"/>
    </source>
</evidence>
<dbReference type="InterPro" id="IPR013083">
    <property type="entry name" value="Znf_RING/FYVE/PHD"/>
</dbReference>
<evidence type="ECO:0000256" key="19">
    <source>
        <dbReference type="RuleBase" id="RU366025"/>
    </source>
</evidence>
<keyword evidence="13" id="KW-0862">Zinc</keyword>
<keyword evidence="11 19" id="KW-0378">Hydrolase</keyword>
<keyword evidence="9 18" id="KW-0863">Zinc-finger</keyword>
<evidence type="ECO:0000256" key="21">
    <source>
        <dbReference type="SAM" id="MobiDB-lite"/>
    </source>
</evidence>
<dbReference type="Pfam" id="PF02148">
    <property type="entry name" value="zf-UBP"/>
    <property type="match status" value="1"/>
</dbReference>
<dbReference type="PROSITE" id="PS00973">
    <property type="entry name" value="USP_2"/>
    <property type="match status" value="1"/>
</dbReference>
<dbReference type="SUPFAM" id="SSF54001">
    <property type="entry name" value="Cysteine proteinases"/>
    <property type="match status" value="1"/>
</dbReference>
<evidence type="ECO:0000256" key="1">
    <source>
        <dbReference type="ARBA" id="ARBA00000707"/>
    </source>
</evidence>
<organism evidence="24 25">
    <name type="scientific">Pelodiscus sinensis</name>
    <name type="common">Chinese softshell turtle</name>
    <name type="synonym">Trionyx sinensis</name>
    <dbReference type="NCBI Taxonomy" id="13735"/>
    <lineage>
        <taxon>Eukaryota</taxon>
        <taxon>Metazoa</taxon>
        <taxon>Chordata</taxon>
        <taxon>Craniata</taxon>
        <taxon>Vertebrata</taxon>
        <taxon>Euteleostomi</taxon>
        <taxon>Archelosauria</taxon>
        <taxon>Testudinata</taxon>
        <taxon>Testudines</taxon>
        <taxon>Cryptodira</taxon>
        <taxon>Trionychia</taxon>
        <taxon>Trionychidae</taxon>
        <taxon>Pelodiscus</taxon>
    </lineage>
</organism>
<evidence type="ECO:0000256" key="6">
    <source>
        <dbReference type="ARBA" id="ARBA00022664"/>
    </source>
</evidence>
<keyword evidence="8" id="KW-0479">Metal-binding</keyword>
<dbReference type="InterPro" id="IPR050185">
    <property type="entry name" value="Ub_carboxyl-term_hydrolase"/>
</dbReference>
<feature type="domain" description="UBP-type" evidence="23">
    <location>
        <begin position="2"/>
        <end position="99"/>
    </location>
</feature>
<evidence type="ECO:0000256" key="14">
    <source>
        <dbReference type="ARBA" id="ARBA00022853"/>
    </source>
</evidence>
<comment type="subcellular location">
    <subcellularLocation>
        <location evidence="3">Cytoplasm</location>
    </subcellularLocation>
    <subcellularLocation>
        <location evidence="2">Nucleus</location>
    </subcellularLocation>
</comment>
<evidence type="ECO:0000256" key="5">
    <source>
        <dbReference type="ARBA" id="ARBA00022490"/>
    </source>
</evidence>
<comment type="similarity">
    <text evidence="4 19">Belongs to the peptidase C19 family.</text>
</comment>
<accession>K7FNU7</accession>
<evidence type="ECO:0000256" key="2">
    <source>
        <dbReference type="ARBA" id="ARBA00004123"/>
    </source>
</evidence>
<dbReference type="EMBL" id="AGCU01135424">
    <property type="status" value="NOT_ANNOTATED_CDS"/>
    <property type="molecule type" value="Genomic_DNA"/>
</dbReference>
<dbReference type="OMA" id="ERYHCLQ"/>
<keyword evidence="25" id="KW-1185">Reference proteome</keyword>
<dbReference type="GO" id="GO:0016579">
    <property type="term" value="P:protein deubiquitination"/>
    <property type="evidence" value="ECO:0007669"/>
    <property type="project" value="Ensembl"/>
</dbReference>
<dbReference type="Gene3D" id="3.30.40.10">
    <property type="entry name" value="Zinc/RING finger domain, C3HC4 (zinc finger)"/>
    <property type="match status" value="1"/>
</dbReference>
<keyword evidence="7 19" id="KW-0645">Protease</keyword>
<reference evidence="25" key="2">
    <citation type="journal article" date="2013" name="Nat. Genet.">
        <title>The draft genomes of soft-shell turtle and green sea turtle yield insights into the development and evolution of the turtle-specific body plan.</title>
        <authorList>
            <person name="Wang Z."/>
            <person name="Pascual-Anaya J."/>
            <person name="Zadissa A."/>
            <person name="Li W."/>
            <person name="Niimura Y."/>
            <person name="Huang Z."/>
            <person name="Li C."/>
            <person name="White S."/>
            <person name="Xiong Z."/>
            <person name="Fang D."/>
            <person name="Wang B."/>
            <person name="Ming Y."/>
            <person name="Chen Y."/>
            <person name="Zheng Y."/>
            <person name="Kuraku S."/>
            <person name="Pignatelli M."/>
            <person name="Herrero J."/>
            <person name="Beal K."/>
            <person name="Nozawa M."/>
            <person name="Li Q."/>
            <person name="Wang J."/>
            <person name="Zhang H."/>
            <person name="Yu L."/>
            <person name="Shigenobu S."/>
            <person name="Wang J."/>
            <person name="Liu J."/>
            <person name="Flicek P."/>
            <person name="Searle S."/>
            <person name="Wang J."/>
            <person name="Kuratani S."/>
            <person name="Yin Y."/>
            <person name="Aken B."/>
            <person name="Zhang G."/>
            <person name="Irie N."/>
        </authorList>
    </citation>
    <scope>NUCLEOTIDE SEQUENCE [LARGE SCALE GENOMIC DNA]</scope>
    <source>
        <strain evidence="25">Daiwa-1</strain>
    </source>
</reference>
<dbReference type="HOGENOM" id="CLU_008279_13_1_1"/>
<dbReference type="PROSITE" id="PS50235">
    <property type="entry name" value="USP_3"/>
    <property type="match status" value="1"/>
</dbReference>
<dbReference type="InterPro" id="IPR001394">
    <property type="entry name" value="Peptidase_C19_UCH"/>
</dbReference>
<reference evidence="24" key="4">
    <citation type="submission" date="2025-09" db="UniProtKB">
        <authorList>
            <consortium name="Ensembl"/>
        </authorList>
    </citation>
    <scope>IDENTIFICATION</scope>
</reference>
<dbReference type="PROSITE" id="PS00972">
    <property type="entry name" value="USP_1"/>
    <property type="match status" value="1"/>
</dbReference>
<dbReference type="Ensembl" id="ENSPSIT00000009754.1">
    <property type="protein sequence ID" value="ENSPSIP00000009707.1"/>
    <property type="gene ID" value="ENSPSIG00000008829.1"/>
</dbReference>
<comment type="catalytic activity">
    <reaction evidence="1 19">
        <text>Thiol-dependent hydrolysis of ester, thioester, amide, peptide and isopeptide bonds formed by the C-terminal Gly of ubiquitin (a 76-residue protein attached to proteins as an intracellular targeting signal).</text>
        <dbReference type="EC" id="3.4.19.12"/>
    </reaction>
</comment>
<dbReference type="GeneTree" id="ENSGT00940000157997"/>
<evidence type="ECO:0000256" key="9">
    <source>
        <dbReference type="ARBA" id="ARBA00022771"/>
    </source>
</evidence>
<protein>
    <recommendedName>
        <fullName evidence="19">Ubiquitin carboxyl-terminal hydrolase</fullName>
        <ecNumber evidence="19">3.4.19.12</ecNumber>
    </recommendedName>
</protein>
<name>K7FNU7_PELSI</name>
<dbReference type="GO" id="GO:0000398">
    <property type="term" value="P:mRNA splicing, via spliceosome"/>
    <property type="evidence" value="ECO:0007669"/>
    <property type="project" value="Ensembl"/>
</dbReference>
<dbReference type="PANTHER" id="PTHR21646">
    <property type="entry name" value="UBIQUITIN CARBOXYL-TERMINAL HYDROLASE"/>
    <property type="match status" value="1"/>
</dbReference>
<keyword evidence="10 19" id="KW-0833">Ubl conjugation pathway</keyword>
<evidence type="ECO:0000256" key="11">
    <source>
        <dbReference type="ARBA" id="ARBA00022801"/>
    </source>
</evidence>
<dbReference type="STRING" id="13735.ENSPSIP00000009707"/>
<dbReference type="GO" id="GO:0006508">
    <property type="term" value="P:proteolysis"/>
    <property type="evidence" value="ECO:0007669"/>
    <property type="project" value="UniProtKB-KW"/>
</dbReference>
<dbReference type="GO" id="GO:0140936">
    <property type="term" value="F:histone H2B deubiquitinase activity"/>
    <property type="evidence" value="ECO:0007669"/>
    <property type="project" value="Ensembl"/>
</dbReference>
<evidence type="ECO:0000256" key="18">
    <source>
        <dbReference type="PROSITE-ProRule" id="PRU00502"/>
    </source>
</evidence>
<dbReference type="InterPro" id="IPR001607">
    <property type="entry name" value="Znf_UBP"/>
</dbReference>
<dbReference type="AlphaFoldDB" id="K7FNU7"/>
<dbReference type="GO" id="GO:0043491">
    <property type="term" value="P:phosphatidylinositol 3-kinase/protein kinase B signal transduction"/>
    <property type="evidence" value="ECO:0007669"/>
    <property type="project" value="Ensembl"/>
</dbReference>
<dbReference type="eggNOG" id="KOG1867">
    <property type="taxonomic scope" value="Eukaryota"/>
</dbReference>
<keyword evidence="16" id="KW-0539">Nucleus</keyword>
<evidence type="ECO:0000259" key="22">
    <source>
        <dbReference type="PROSITE" id="PS50235"/>
    </source>
</evidence>
<dbReference type="RefSeq" id="XP_006130484.1">
    <property type="nucleotide sequence ID" value="XM_006130422.3"/>
</dbReference>